<keyword evidence="3" id="KW-1185">Reference proteome</keyword>
<gene>
    <name evidence="2" type="ORF">APZ42_019204</name>
</gene>
<keyword evidence="1" id="KW-0472">Membrane</keyword>
<organism evidence="2 3">
    <name type="scientific">Daphnia magna</name>
    <dbReference type="NCBI Taxonomy" id="35525"/>
    <lineage>
        <taxon>Eukaryota</taxon>
        <taxon>Metazoa</taxon>
        <taxon>Ecdysozoa</taxon>
        <taxon>Arthropoda</taxon>
        <taxon>Crustacea</taxon>
        <taxon>Branchiopoda</taxon>
        <taxon>Diplostraca</taxon>
        <taxon>Cladocera</taxon>
        <taxon>Anomopoda</taxon>
        <taxon>Daphniidae</taxon>
        <taxon>Daphnia</taxon>
    </lineage>
</organism>
<dbReference type="AlphaFoldDB" id="A0A164YDW8"/>
<dbReference type="EMBL" id="LRGB01000915">
    <property type="protein sequence ID" value="KZS15158.1"/>
    <property type="molecule type" value="Genomic_DNA"/>
</dbReference>
<dbReference type="OrthoDB" id="6369748at2759"/>
<comment type="caution">
    <text evidence="2">The sequence shown here is derived from an EMBL/GenBank/DDBJ whole genome shotgun (WGS) entry which is preliminary data.</text>
</comment>
<accession>A0A164YDW8</accession>
<evidence type="ECO:0000313" key="2">
    <source>
        <dbReference type="EMBL" id="KZS15158.1"/>
    </source>
</evidence>
<dbReference type="STRING" id="35525.A0A164YDW8"/>
<sequence length="190" mass="20416">MWNGTSALRNPLKSIGSIIATVAGVIGFLIILFVICCCICPCCILYKRRTAGTVYRSTVIPNSTGPSSVNVTVVPAPGAGMAQGPPPVGFTAQPGGNQGTGYPVQPNYAPQPGYPVQPNYHQQPDVTLNIAKISVREVSRPDWRCVRWTPGKVGTPRHHEPTGNRTTDIGVTRRMRNLSSDPPYIPPIDI</sequence>
<reference evidence="2 3" key="1">
    <citation type="submission" date="2016-03" db="EMBL/GenBank/DDBJ databases">
        <title>EvidentialGene: Evidence-directed Construction of Genes on Genomes.</title>
        <authorList>
            <person name="Gilbert D.G."/>
            <person name="Choi J.-H."/>
            <person name="Mockaitis K."/>
            <person name="Colbourne J."/>
            <person name="Pfrender M."/>
        </authorList>
    </citation>
    <scope>NUCLEOTIDE SEQUENCE [LARGE SCALE GENOMIC DNA]</scope>
    <source>
        <strain evidence="2 3">Xinb3</strain>
        <tissue evidence="2">Complete organism</tissue>
    </source>
</reference>
<dbReference type="Proteomes" id="UP000076858">
    <property type="component" value="Unassembled WGS sequence"/>
</dbReference>
<feature type="transmembrane region" description="Helical" evidence="1">
    <location>
        <begin position="15"/>
        <end position="46"/>
    </location>
</feature>
<keyword evidence="1" id="KW-0812">Transmembrane</keyword>
<keyword evidence="1" id="KW-1133">Transmembrane helix</keyword>
<evidence type="ECO:0000313" key="3">
    <source>
        <dbReference type="Proteomes" id="UP000076858"/>
    </source>
</evidence>
<proteinExistence type="predicted"/>
<protein>
    <submittedName>
        <fullName evidence="2">Uncharacterized protein</fullName>
    </submittedName>
</protein>
<evidence type="ECO:0000256" key="1">
    <source>
        <dbReference type="SAM" id="Phobius"/>
    </source>
</evidence>
<name>A0A164YDW8_9CRUS</name>